<dbReference type="PANTHER" id="PTHR35174:SF3">
    <property type="entry name" value="BLL7171 PROTEIN"/>
    <property type="match status" value="1"/>
</dbReference>
<dbReference type="Pfam" id="PF03795">
    <property type="entry name" value="YCII"/>
    <property type="match status" value="1"/>
</dbReference>
<dbReference type="RefSeq" id="WP_119975384.1">
    <property type="nucleotide sequence ID" value="NZ_JBHSQA010000003.1"/>
</dbReference>
<evidence type="ECO:0000256" key="1">
    <source>
        <dbReference type="ARBA" id="ARBA00007689"/>
    </source>
</evidence>
<dbReference type="PANTHER" id="PTHR35174">
    <property type="entry name" value="BLL7171 PROTEIN-RELATED"/>
    <property type="match status" value="1"/>
</dbReference>
<sequence length="133" mass="13874">MQYSLLVMSQEAGDAEVSEEAMDWGRAAFDAYAKSLDAAGVLISADILQPVAVATTISVRDGALTVQDGPFAVTKERLNGTFVVEVPDLDAAIGWAAKCPGAQYGAVEIRPSAVVFRDGAWHSLVSPSTATTA</sequence>
<accession>A0A3A5MFD3</accession>
<evidence type="ECO:0000313" key="3">
    <source>
        <dbReference type="EMBL" id="RJT87511.1"/>
    </source>
</evidence>
<reference evidence="3 4" key="1">
    <citation type="submission" date="2018-09" db="EMBL/GenBank/DDBJ databases">
        <title>Novel species of Cryobacterium.</title>
        <authorList>
            <person name="Liu Q."/>
            <person name="Xin Y.-H."/>
        </authorList>
    </citation>
    <scope>NUCLEOTIDE SEQUENCE [LARGE SCALE GENOMIC DNA]</scope>
    <source>
        <strain evidence="3 4">Hh39</strain>
    </source>
</reference>
<dbReference type="InterPro" id="IPR005545">
    <property type="entry name" value="YCII"/>
</dbReference>
<keyword evidence="4" id="KW-1185">Reference proteome</keyword>
<gene>
    <name evidence="3" type="ORF">D6T64_14480</name>
</gene>
<evidence type="ECO:0000259" key="2">
    <source>
        <dbReference type="Pfam" id="PF03795"/>
    </source>
</evidence>
<protein>
    <submittedName>
        <fullName evidence="3">YciI family protein</fullName>
    </submittedName>
</protein>
<comment type="similarity">
    <text evidence="1">Belongs to the YciI family.</text>
</comment>
<dbReference type="OrthoDB" id="3212458at2"/>
<dbReference type="Proteomes" id="UP000272015">
    <property type="component" value="Unassembled WGS sequence"/>
</dbReference>
<evidence type="ECO:0000313" key="4">
    <source>
        <dbReference type="Proteomes" id="UP000272015"/>
    </source>
</evidence>
<dbReference type="Gene3D" id="3.30.70.1060">
    <property type="entry name" value="Dimeric alpha+beta barrel"/>
    <property type="match status" value="1"/>
</dbReference>
<comment type="caution">
    <text evidence="3">The sequence shown here is derived from an EMBL/GenBank/DDBJ whole genome shotgun (WGS) entry which is preliminary data.</text>
</comment>
<name>A0A3A5MFD3_9MICO</name>
<proteinExistence type="inferred from homology"/>
<organism evidence="3 4">
    <name type="scientific">Cryobacterium melibiosiphilum</name>
    <dbReference type="NCBI Taxonomy" id="995039"/>
    <lineage>
        <taxon>Bacteria</taxon>
        <taxon>Bacillati</taxon>
        <taxon>Actinomycetota</taxon>
        <taxon>Actinomycetes</taxon>
        <taxon>Micrococcales</taxon>
        <taxon>Microbacteriaceae</taxon>
        <taxon>Cryobacterium</taxon>
    </lineage>
</organism>
<dbReference type="InterPro" id="IPR011008">
    <property type="entry name" value="Dimeric_a/b-barrel"/>
</dbReference>
<dbReference type="AlphaFoldDB" id="A0A3A5MFD3"/>
<feature type="domain" description="YCII-related" evidence="2">
    <location>
        <begin position="14"/>
        <end position="111"/>
    </location>
</feature>
<dbReference type="SUPFAM" id="SSF54909">
    <property type="entry name" value="Dimeric alpha+beta barrel"/>
    <property type="match status" value="1"/>
</dbReference>
<dbReference type="EMBL" id="QZVS01000089">
    <property type="protein sequence ID" value="RJT87511.1"/>
    <property type="molecule type" value="Genomic_DNA"/>
</dbReference>